<proteinExistence type="predicted"/>
<name>A0ABY9KZ20_9BACI</name>
<protein>
    <submittedName>
        <fullName evidence="1">DUF3231 family protein</fullName>
    </submittedName>
</protein>
<gene>
    <name evidence="1" type="ORF">QR721_01400</name>
</gene>
<dbReference type="InterPro" id="IPR021617">
    <property type="entry name" value="DUF3231"/>
</dbReference>
<dbReference type="RefSeq" id="WP_348028441.1">
    <property type="nucleotide sequence ID" value="NZ_CP129113.1"/>
</dbReference>
<dbReference type="InterPro" id="IPR012347">
    <property type="entry name" value="Ferritin-like"/>
</dbReference>
<reference evidence="1" key="1">
    <citation type="submission" date="2023-06" db="EMBL/GenBank/DDBJ databases">
        <title>A Treasure from Seagulls: Isolation and Description of Aciduricobacillus qingdaonensis gen. nov., sp. nov., a Rare Obligately Uric Acid-utilizing Member in the Family Bacillaceae.</title>
        <authorList>
            <person name="Liu W."/>
            <person name="Wang B."/>
        </authorList>
    </citation>
    <scope>NUCLEOTIDE SEQUENCE</scope>
    <source>
        <strain evidence="1">44XB</strain>
    </source>
</reference>
<dbReference type="Proteomes" id="UP001180087">
    <property type="component" value="Chromosome"/>
</dbReference>
<evidence type="ECO:0000313" key="1">
    <source>
        <dbReference type="EMBL" id="WLV24922.1"/>
    </source>
</evidence>
<sequence length="170" mass="18479">MGILDGNPKDEPLHYGEVFSMWSYMAGGQGIHVLYQTLANHAGDEDLKKLLHDIVNKSASQIKQVALVLKENGVALPPSPPEPPTANLEDIPAGARIMDQEICAIIGADTAAGLMSCSQIMGMCIREDIAKMFGQFHMEKAMIGEQTLHLSKEKGWLIPPPLHNARPENA</sequence>
<organism evidence="1 2">
    <name type="scientific">Aciduricibacillus chroicocephali</name>
    <dbReference type="NCBI Taxonomy" id="3054939"/>
    <lineage>
        <taxon>Bacteria</taxon>
        <taxon>Bacillati</taxon>
        <taxon>Bacillota</taxon>
        <taxon>Bacilli</taxon>
        <taxon>Bacillales</taxon>
        <taxon>Bacillaceae</taxon>
        <taxon>Aciduricibacillus</taxon>
    </lineage>
</organism>
<accession>A0ABY9KZ20</accession>
<dbReference type="Pfam" id="PF11553">
    <property type="entry name" value="DUF3231"/>
    <property type="match status" value="1"/>
</dbReference>
<dbReference type="Gene3D" id="1.20.1260.10">
    <property type="match status" value="1"/>
</dbReference>
<evidence type="ECO:0000313" key="2">
    <source>
        <dbReference type="Proteomes" id="UP001180087"/>
    </source>
</evidence>
<dbReference type="EMBL" id="CP129113">
    <property type="protein sequence ID" value="WLV24922.1"/>
    <property type="molecule type" value="Genomic_DNA"/>
</dbReference>
<keyword evidence="2" id="KW-1185">Reference proteome</keyword>